<dbReference type="PANTHER" id="PTHR46285:SF7">
    <property type="entry name" value="OS06G0238900 PROTEIN"/>
    <property type="match status" value="1"/>
</dbReference>
<sequence>MSNFLTFAVGGILFFLIGLHQSLLPILPSLLPSYHLPLFLSFLSTLSSLLSLLYSNHDPLSFPLSLSLLLLSLLFLLHSLVKITLRPLPSSVVDLLLLAALALESMYIFQSKRINPNGVENRYMDLLLIPVGVCSVATCGSILRPTDWEWKLGRGIGLTLHGTWLVQMGFSFFSSAIANGCTLHRRSWSDYTISCKSHHETHRSSALATLQFNCHLGFVVILVLGGYSAIAGNLLIGDGRSRYKALDVIESSSDMPEES</sequence>
<protein>
    <recommendedName>
        <fullName evidence="9">Plant viral-response family protein</fullName>
    </recommendedName>
</protein>
<dbReference type="PANTHER" id="PTHR46285">
    <property type="entry name" value="PROTEINASE INHIBITOR I4, SERPIN (DUF716)-RELATED"/>
    <property type="match status" value="1"/>
</dbReference>
<evidence type="ECO:0000256" key="6">
    <source>
        <dbReference type="SAM" id="Phobius"/>
    </source>
</evidence>
<evidence type="ECO:0000313" key="8">
    <source>
        <dbReference type="Proteomes" id="UP000036987"/>
    </source>
</evidence>
<evidence type="ECO:0000256" key="1">
    <source>
        <dbReference type="ARBA" id="ARBA00004141"/>
    </source>
</evidence>
<dbReference type="GO" id="GO:0016020">
    <property type="term" value="C:membrane"/>
    <property type="evidence" value="ECO:0007669"/>
    <property type="project" value="UniProtKB-SubCell"/>
</dbReference>
<feature type="transmembrane region" description="Helical" evidence="6">
    <location>
        <begin position="216"/>
        <end position="236"/>
    </location>
</feature>
<evidence type="ECO:0000256" key="5">
    <source>
        <dbReference type="ARBA" id="ARBA00023136"/>
    </source>
</evidence>
<feature type="transmembrane region" description="Helical" evidence="6">
    <location>
        <begin position="155"/>
        <end position="178"/>
    </location>
</feature>
<feature type="transmembrane region" description="Helical" evidence="6">
    <location>
        <begin position="92"/>
        <end position="110"/>
    </location>
</feature>
<dbReference type="EMBL" id="LFYR01000929">
    <property type="protein sequence ID" value="KMZ67158.1"/>
    <property type="molecule type" value="Genomic_DNA"/>
</dbReference>
<dbReference type="Pfam" id="PF04819">
    <property type="entry name" value="DUF716"/>
    <property type="match status" value="1"/>
</dbReference>
<dbReference type="Proteomes" id="UP000036987">
    <property type="component" value="Unassembled WGS sequence"/>
</dbReference>
<keyword evidence="8" id="KW-1185">Reference proteome</keyword>
<feature type="transmembrane region" description="Helical" evidence="6">
    <location>
        <begin position="60"/>
        <end position="80"/>
    </location>
</feature>
<dbReference type="AlphaFoldDB" id="A0A0K9PDP0"/>
<evidence type="ECO:0000256" key="3">
    <source>
        <dbReference type="ARBA" id="ARBA00022692"/>
    </source>
</evidence>
<comment type="caution">
    <text evidence="7">The sequence shown here is derived from an EMBL/GenBank/DDBJ whole genome shotgun (WGS) entry which is preliminary data.</text>
</comment>
<accession>A0A0K9PDP0</accession>
<keyword evidence="5 6" id="KW-0472">Membrane</keyword>
<evidence type="ECO:0000256" key="4">
    <source>
        <dbReference type="ARBA" id="ARBA00022989"/>
    </source>
</evidence>
<evidence type="ECO:0000313" key="7">
    <source>
        <dbReference type="EMBL" id="KMZ67158.1"/>
    </source>
</evidence>
<dbReference type="OMA" id="SHHETHR"/>
<evidence type="ECO:0000256" key="2">
    <source>
        <dbReference type="ARBA" id="ARBA00006948"/>
    </source>
</evidence>
<feature type="transmembrane region" description="Helical" evidence="6">
    <location>
        <begin position="122"/>
        <end position="143"/>
    </location>
</feature>
<proteinExistence type="inferred from homology"/>
<organism evidence="7 8">
    <name type="scientific">Zostera marina</name>
    <name type="common">Eelgrass</name>
    <dbReference type="NCBI Taxonomy" id="29655"/>
    <lineage>
        <taxon>Eukaryota</taxon>
        <taxon>Viridiplantae</taxon>
        <taxon>Streptophyta</taxon>
        <taxon>Embryophyta</taxon>
        <taxon>Tracheophyta</taxon>
        <taxon>Spermatophyta</taxon>
        <taxon>Magnoliopsida</taxon>
        <taxon>Liliopsida</taxon>
        <taxon>Zosteraceae</taxon>
        <taxon>Zostera</taxon>
    </lineage>
</organism>
<keyword evidence="4 6" id="KW-1133">Transmembrane helix</keyword>
<dbReference type="InterPro" id="IPR006904">
    <property type="entry name" value="DUF716"/>
</dbReference>
<gene>
    <name evidence="7" type="ORF">ZOSMA_277G00200</name>
</gene>
<reference evidence="8" key="1">
    <citation type="journal article" date="2016" name="Nature">
        <title>The genome of the seagrass Zostera marina reveals angiosperm adaptation to the sea.</title>
        <authorList>
            <person name="Olsen J.L."/>
            <person name="Rouze P."/>
            <person name="Verhelst B."/>
            <person name="Lin Y.-C."/>
            <person name="Bayer T."/>
            <person name="Collen J."/>
            <person name="Dattolo E."/>
            <person name="De Paoli E."/>
            <person name="Dittami S."/>
            <person name="Maumus F."/>
            <person name="Michel G."/>
            <person name="Kersting A."/>
            <person name="Lauritano C."/>
            <person name="Lohaus R."/>
            <person name="Toepel M."/>
            <person name="Tonon T."/>
            <person name="Vanneste K."/>
            <person name="Amirebrahimi M."/>
            <person name="Brakel J."/>
            <person name="Bostroem C."/>
            <person name="Chovatia M."/>
            <person name="Grimwood J."/>
            <person name="Jenkins J.W."/>
            <person name="Jueterbock A."/>
            <person name="Mraz A."/>
            <person name="Stam W.T."/>
            <person name="Tice H."/>
            <person name="Bornberg-Bauer E."/>
            <person name="Green P.J."/>
            <person name="Pearson G.A."/>
            <person name="Procaccini G."/>
            <person name="Duarte C.M."/>
            <person name="Schmutz J."/>
            <person name="Reusch T.B.H."/>
            <person name="Van de Peer Y."/>
        </authorList>
    </citation>
    <scope>NUCLEOTIDE SEQUENCE [LARGE SCALE GENOMIC DNA]</scope>
    <source>
        <strain evidence="8">cv. Finnish</strain>
    </source>
</reference>
<feature type="transmembrane region" description="Helical" evidence="6">
    <location>
        <begin position="6"/>
        <end position="27"/>
    </location>
</feature>
<evidence type="ECO:0008006" key="9">
    <source>
        <dbReference type="Google" id="ProtNLM"/>
    </source>
</evidence>
<keyword evidence="3 6" id="KW-0812">Transmembrane</keyword>
<comment type="subcellular location">
    <subcellularLocation>
        <location evidence="1">Membrane</location>
        <topology evidence="1">Multi-pass membrane protein</topology>
    </subcellularLocation>
</comment>
<dbReference type="OrthoDB" id="551896at2759"/>
<comment type="similarity">
    <text evidence="2">Belongs to the TMEM45 family.</text>
</comment>
<name>A0A0K9PDP0_ZOSMR</name>